<reference evidence="1 2" key="1">
    <citation type="submission" date="2018-10" db="EMBL/GenBank/DDBJ databases">
        <title>A high-quality apple genome assembly.</title>
        <authorList>
            <person name="Hu J."/>
        </authorList>
    </citation>
    <scope>NUCLEOTIDE SEQUENCE [LARGE SCALE GENOMIC DNA]</scope>
    <source>
        <strain evidence="2">cv. HFTH1</strain>
        <tissue evidence="1">Young leaf</tissue>
    </source>
</reference>
<accession>A0A498HRG9</accession>
<comment type="caution">
    <text evidence="1">The sequence shown here is derived from an EMBL/GenBank/DDBJ whole genome shotgun (WGS) entry which is preliminary data.</text>
</comment>
<evidence type="ECO:0000313" key="1">
    <source>
        <dbReference type="EMBL" id="RXH72884.1"/>
    </source>
</evidence>
<evidence type="ECO:0000313" key="2">
    <source>
        <dbReference type="Proteomes" id="UP000290289"/>
    </source>
</evidence>
<keyword evidence="2" id="KW-1185">Reference proteome</keyword>
<dbReference type="Proteomes" id="UP000290289">
    <property type="component" value="Chromosome 15"/>
</dbReference>
<proteinExistence type="predicted"/>
<gene>
    <name evidence="1" type="ORF">DVH24_012568</name>
</gene>
<organism evidence="1 2">
    <name type="scientific">Malus domestica</name>
    <name type="common">Apple</name>
    <name type="synonym">Pyrus malus</name>
    <dbReference type="NCBI Taxonomy" id="3750"/>
    <lineage>
        <taxon>Eukaryota</taxon>
        <taxon>Viridiplantae</taxon>
        <taxon>Streptophyta</taxon>
        <taxon>Embryophyta</taxon>
        <taxon>Tracheophyta</taxon>
        <taxon>Spermatophyta</taxon>
        <taxon>Magnoliopsida</taxon>
        <taxon>eudicotyledons</taxon>
        <taxon>Gunneridae</taxon>
        <taxon>Pentapetalae</taxon>
        <taxon>rosids</taxon>
        <taxon>fabids</taxon>
        <taxon>Rosales</taxon>
        <taxon>Rosaceae</taxon>
        <taxon>Amygdaloideae</taxon>
        <taxon>Maleae</taxon>
        <taxon>Malus</taxon>
    </lineage>
</organism>
<protein>
    <submittedName>
        <fullName evidence="1">Uncharacterized protein</fullName>
    </submittedName>
</protein>
<sequence>MPPTGSSPDIFAFWYVGQSRAPFSGGLGRATWPALDAQQSAQHCMPSTQEITYQCQRVGPLNS</sequence>
<name>A0A498HRG9_MALDO</name>
<dbReference type="AlphaFoldDB" id="A0A498HRG9"/>
<dbReference type="EMBL" id="RDQH01000341">
    <property type="protein sequence ID" value="RXH72884.1"/>
    <property type="molecule type" value="Genomic_DNA"/>
</dbReference>